<feature type="non-terminal residue" evidence="4">
    <location>
        <position position="1"/>
    </location>
</feature>
<organism evidence="3 4">
    <name type="scientific">Galeopterus variegatus</name>
    <name type="common">Malayan flying lemur</name>
    <name type="synonym">Cynocephalus variegatus</name>
    <dbReference type="NCBI Taxonomy" id="482537"/>
    <lineage>
        <taxon>Eukaryota</taxon>
        <taxon>Metazoa</taxon>
        <taxon>Chordata</taxon>
        <taxon>Craniata</taxon>
        <taxon>Vertebrata</taxon>
        <taxon>Euteleostomi</taxon>
        <taxon>Mammalia</taxon>
        <taxon>Eutheria</taxon>
        <taxon>Euarchontoglires</taxon>
        <taxon>Dermoptera</taxon>
        <taxon>Cynocephalidae</taxon>
        <taxon>Galeopterus</taxon>
    </lineage>
</organism>
<dbReference type="Pfam" id="PF23740">
    <property type="entry name" value="Ig_ZP2_3rd"/>
    <property type="match status" value="1"/>
</dbReference>
<dbReference type="InterPro" id="IPR057638">
    <property type="entry name" value="Ig_ZP2_2nd"/>
</dbReference>
<sequence length="170" mass="18795">FSFPQIFSGLADESENIKPQMGWMVDFGDGPRAQSVTLSEAMEQGFSLLFDNRKMTLHVPFNATGVTRYVQGNSHLYMVPLKLSFVSPGQKITFSSQLICVLDPVTCNATHMTLTIPEFPGKLKSVSIENRNIAVSQLHDSGIEIEATDGLRLHFSKTLLKTKVCSTINL</sequence>
<feature type="domain" description="Zona pellucida sperm-binding protein 2 second Ig-like" evidence="1">
    <location>
        <begin position="1"/>
        <end position="105"/>
    </location>
</feature>
<protein>
    <submittedName>
        <fullName evidence="4">Zona pellucida sperm-binding protein 2-like</fullName>
    </submittedName>
</protein>
<dbReference type="Pfam" id="PF23736">
    <property type="entry name" value="Ig_ZP2"/>
    <property type="match status" value="1"/>
</dbReference>
<proteinExistence type="predicted"/>
<evidence type="ECO:0000313" key="3">
    <source>
        <dbReference type="Proteomes" id="UP000694923"/>
    </source>
</evidence>
<feature type="domain" description="Zona pellucida sperm-binding protein 2 third Ig-like" evidence="2">
    <location>
        <begin position="107"/>
        <end position="166"/>
    </location>
</feature>
<dbReference type="Proteomes" id="UP000694923">
    <property type="component" value="Unplaced"/>
</dbReference>
<dbReference type="GeneID" id="103584153"/>
<dbReference type="InterPro" id="IPR057636">
    <property type="entry name" value="Ig_ZP2_3rd"/>
</dbReference>
<dbReference type="RefSeq" id="XP_008563484.1">
    <property type="nucleotide sequence ID" value="XM_008565262.1"/>
</dbReference>
<keyword evidence="3" id="KW-1185">Reference proteome</keyword>
<name>A0ABM0Q543_GALVR</name>
<gene>
    <name evidence="4" type="primary">LOC103584153</name>
</gene>
<accession>A0ABM0Q543</accession>
<evidence type="ECO:0000313" key="4">
    <source>
        <dbReference type="RefSeq" id="XP_008563484.1"/>
    </source>
</evidence>
<reference evidence="4" key="1">
    <citation type="submission" date="2025-08" db="UniProtKB">
        <authorList>
            <consortium name="RefSeq"/>
        </authorList>
    </citation>
    <scope>IDENTIFICATION</scope>
</reference>
<evidence type="ECO:0000259" key="2">
    <source>
        <dbReference type="Pfam" id="PF23740"/>
    </source>
</evidence>
<evidence type="ECO:0000259" key="1">
    <source>
        <dbReference type="Pfam" id="PF23736"/>
    </source>
</evidence>